<comment type="similarity">
    <text evidence="1">Belongs to the OprB family.</text>
</comment>
<dbReference type="Gene3D" id="2.40.160.180">
    <property type="entry name" value="Carbohydrate-selective porin OprB"/>
    <property type="match status" value="1"/>
</dbReference>
<dbReference type="EMBL" id="QXHD01000004">
    <property type="protein sequence ID" value="NEZ60737.1"/>
    <property type="molecule type" value="Genomic_DNA"/>
</dbReference>
<sequence>MVQSTPTQNSNGPTWLKIGFHITSVGLALGQVAPNVLFTAPATASPASKENKDNEWVNFTPVETNDFSDLNDLQILAKYSALPVPETRLQPSFSNSVLPEPPVRQQLVSCTQNCSNADLFVLQQPNTVPPRQILPTITPFTSSQQQTNEAFFNSDQTYLQSLISGTEGTSQTASSRANDFSQLPSGQPFSEERLAFETPASPSRSNSGLIDNPFAPDFSFQGTSIVGNEEFSGRARINATYPISQNLLIGGSVEAVNGTAFVDSSDEGARLNELYLAASLPSSPNLRLIAGQLDFSSYFDRNSFAKDGATQFFNGAFQTSPAIGSSLGNSNLGALINWSVNDNLDLRAAAFSSDRDLSDFNFDSYAGEVAYRSGNVIVRGTYVSGRDGGADTGFQNSFLIDRGNGQTGILPGDREVSYGINGEVYFPEANLGLFGRYGIYENQTLDLSGETFSLGVTLFDLLSDNDRLGVAYGQTVSNDSLREIEGSVSPEVFEVFYDFEPVDEFRVGASIQQTNGFSDTVFQFRLGYDFGW</sequence>
<protein>
    <recommendedName>
        <fullName evidence="5">Porin</fullName>
    </recommendedName>
</protein>
<reference evidence="3 4" key="1">
    <citation type="journal article" date="2020" name="Microb. Ecol.">
        <title>Ecogenomics of the Marine Benthic Filamentous Cyanobacterium Adonisia.</title>
        <authorList>
            <person name="Walter J.M."/>
            <person name="Coutinho F.H."/>
            <person name="Leomil L."/>
            <person name="Hargreaves P.I."/>
            <person name="Campeao M.E."/>
            <person name="Vieira V.V."/>
            <person name="Silva B.S."/>
            <person name="Fistarol G.O."/>
            <person name="Salomon P.S."/>
            <person name="Sawabe T."/>
            <person name="Mino S."/>
            <person name="Hosokawa M."/>
            <person name="Miyashita H."/>
            <person name="Maruyama F."/>
            <person name="van Verk M.C."/>
            <person name="Dutilh B.E."/>
            <person name="Thompson C.C."/>
            <person name="Thompson F.L."/>
        </authorList>
    </citation>
    <scope>NUCLEOTIDE SEQUENCE [LARGE SCALE GENOMIC DNA]</scope>
    <source>
        <strain evidence="3 4">CCMR0081</strain>
    </source>
</reference>
<evidence type="ECO:0000256" key="2">
    <source>
        <dbReference type="SAM" id="MobiDB-lite"/>
    </source>
</evidence>
<evidence type="ECO:0000256" key="1">
    <source>
        <dbReference type="ARBA" id="ARBA00008769"/>
    </source>
</evidence>
<evidence type="ECO:0008006" key="5">
    <source>
        <dbReference type="Google" id="ProtNLM"/>
    </source>
</evidence>
<evidence type="ECO:0000313" key="3">
    <source>
        <dbReference type="EMBL" id="NEZ60737.1"/>
    </source>
</evidence>
<feature type="region of interest" description="Disordered" evidence="2">
    <location>
        <begin position="165"/>
        <end position="187"/>
    </location>
</feature>
<dbReference type="RefSeq" id="WP_163703096.1">
    <property type="nucleotide sequence ID" value="NZ_QXHD01000004.1"/>
</dbReference>
<dbReference type="Proteomes" id="UP000481033">
    <property type="component" value="Unassembled WGS sequence"/>
</dbReference>
<proteinExistence type="inferred from homology"/>
<accession>A0A6M0RWX6</accession>
<gene>
    <name evidence="3" type="ORF">DXZ20_34870</name>
</gene>
<name>A0A6M0RWX6_9CYAN</name>
<dbReference type="AlphaFoldDB" id="A0A6M0RWX6"/>
<evidence type="ECO:0000313" key="4">
    <source>
        <dbReference type="Proteomes" id="UP000481033"/>
    </source>
</evidence>
<keyword evidence="4" id="KW-1185">Reference proteome</keyword>
<comment type="caution">
    <text evidence="3">The sequence shown here is derived from an EMBL/GenBank/DDBJ whole genome shotgun (WGS) entry which is preliminary data.</text>
</comment>
<organism evidence="3 4">
    <name type="scientific">Adonisia turfae CCMR0081</name>
    <dbReference type="NCBI Taxonomy" id="2292702"/>
    <lineage>
        <taxon>Bacteria</taxon>
        <taxon>Bacillati</taxon>
        <taxon>Cyanobacteriota</taxon>
        <taxon>Adonisia</taxon>
        <taxon>Adonisia turfae</taxon>
    </lineage>
</organism>
<dbReference type="InterPro" id="IPR038673">
    <property type="entry name" value="OprB_sf"/>
</dbReference>